<keyword evidence="1" id="KW-0808">Transferase</keyword>
<keyword evidence="1" id="KW-0032">Aminotransferase</keyword>
<sequence length="235" mass="26140">VVRFCERERLVLLADEVYQTNIYTGTNPFVSFKKVVSRLGSPVELFSFHSISKGMVGECGRRGGYYEAVNIDDQVMGQLLKLASVSLCPNVQGQMAVGIMVNPPQPGDASYEQYQSELEAIYQSMRRRALKLAEAFNSLPNMSCNDAQGAMYLFPKVELPQAFVDEARAQGKEPDAVYCMRMLEATGISVVPGSGFGQVPGTFHFRSTFLPPEELFDEFIAGFKTFHLGLMKRYA</sequence>
<keyword evidence="2" id="KW-1185">Reference proteome</keyword>
<evidence type="ECO:0000313" key="1">
    <source>
        <dbReference type="EMBL" id="KAJ2771763.1"/>
    </source>
</evidence>
<dbReference type="EC" id="2.6.1.2" evidence="1"/>
<dbReference type="Proteomes" id="UP001140234">
    <property type="component" value="Unassembled WGS sequence"/>
</dbReference>
<accession>A0ACC1K1J2</accession>
<protein>
    <submittedName>
        <fullName evidence="1">Alanine transaminase</fullName>
        <ecNumber evidence="1">2.6.1.2</ecNumber>
    </submittedName>
</protein>
<name>A0ACC1K1J2_9FUNG</name>
<organism evidence="1 2">
    <name type="scientific">Coemansia nantahalensis</name>
    <dbReference type="NCBI Taxonomy" id="2789366"/>
    <lineage>
        <taxon>Eukaryota</taxon>
        <taxon>Fungi</taxon>
        <taxon>Fungi incertae sedis</taxon>
        <taxon>Zoopagomycota</taxon>
        <taxon>Kickxellomycotina</taxon>
        <taxon>Kickxellomycetes</taxon>
        <taxon>Kickxellales</taxon>
        <taxon>Kickxellaceae</taxon>
        <taxon>Coemansia</taxon>
    </lineage>
</organism>
<feature type="non-terminal residue" evidence="1">
    <location>
        <position position="1"/>
    </location>
</feature>
<comment type="caution">
    <text evidence="1">The sequence shown here is derived from an EMBL/GenBank/DDBJ whole genome shotgun (WGS) entry which is preliminary data.</text>
</comment>
<evidence type="ECO:0000313" key="2">
    <source>
        <dbReference type="Proteomes" id="UP001140234"/>
    </source>
</evidence>
<dbReference type="EMBL" id="JANBUJ010000482">
    <property type="protein sequence ID" value="KAJ2771763.1"/>
    <property type="molecule type" value="Genomic_DNA"/>
</dbReference>
<reference evidence="1" key="1">
    <citation type="submission" date="2022-07" db="EMBL/GenBank/DDBJ databases">
        <title>Phylogenomic reconstructions and comparative analyses of Kickxellomycotina fungi.</title>
        <authorList>
            <person name="Reynolds N.K."/>
            <person name="Stajich J.E."/>
            <person name="Barry K."/>
            <person name="Grigoriev I.V."/>
            <person name="Crous P."/>
            <person name="Smith M.E."/>
        </authorList>
    </citation>
    <scope>NUCLEOTIDE SEQUENCE</scope>
    <source>
        <strain evidence="1">CBS 109366</strain>
    </source>
</reference>
<proteinExistence type="predicted"/>
<gene>
    <name evidence="1" type="primary">ALT1</name>
    <name evidence="1" type="ORF">IWQ57_002067</name>
</gene>